<protein>
    <recommendedName>
        <fullName evidence="3">N-terminal acetyltransferase B complex subunit MDM20 homolog</fullName>
    </recommendedName>
</protein>
<dbReference type="PANTHER" id="PTHR22767">
    <property type="entry name" value="N-TERMINAL ACETYLTRANSFERASE-RELATED"/>
    <property type="match status" value="1"/>
</dbReference>
<dbReference type="VEuPathDB" id="VectorBase:GPPI035688"/>
<organism evidence="5 6">
    <name type="scientific">Glossina palpalis gambiensis</name>
    <dbReference type="NCBI Taxonomy" id="67801"/>
    <lineage>
        <taxon>Eukaryota</taxon>
        <taxon>Metazoa</taxon>
        <taxon>Ecdysozoa</taxon>
        <taxon>Arthropoda</taxon>
        <taxon>Hexapoda</taxon>
        <taxon>Insecta</taxon>
        <taxon>Pterygota</taxon>
        <taxon>Neoptera</taxon>
        <taxon>Endopterygota</taxon>
        <taxon>Diptera</taxon>
        <taxon>Brachycera</taxon>
        <taxon>Muscomorpha</taxon>
        <taxon>Hippoboscoidea</taxon>
        <taxon>Glossinidae</taxon>
        <taxon>Glossina</taxon>
    </lineage>
</organism>
<reference evidence="5" key="2">
    <citation type="submission" date="2020-05" db="UniProtKB">
        <authorList>
            <consortium name="EnsemblMetazoa"/>
        </authorList>
    </citation>
    <scope>IDENTIFICATION</scope>
    <source>
        <strain evidence="5">IAEA</strain>
    </source>
</reference>
<dbReference type="SUPFAM" id="SSF48452">
    <property type="entry name" value="TPR-like"/>
    <property type="match status" value="1"/>
</dbReference>
<dbReference type="Pfam" id="PF09797">
    <property type="entry name" value="NatB_MDM20"/>
    <property type="match status" value="1"/>
</dbReference>
<proteinExistence type="inferred from homology"/>
<dbReference type="AlphaFoldDB" id="A0A1B0BNK7"/>
<evidence type="ECO:0000256" key="4">
    <source>
        <dbReference type="SAM" id="MobiDB-lite"/>
    </source>
</evidence>
<dbReference type="GO" id="GO:0031416">
    <property type="term" value="C:NatB complex"/>
    <property type="evidence" value="ECO:0007669"/>
    <property type="project" value="TreeGrafter"/>
</dbReference>
<dbReference type="EnsemblMetazoa" id="GPPI035688-RA">
    <property type="protein sequence ID" value="GPPI035688-PA"/>
    <property type="gene ID" value="GPPI035688"/>
</dbReference>
<dbReference type="STRING" id="67801.A0A1B0BNK7"/>
<dbReference type="Gene3D" id="1.25.40.1040">
    <property type="match status" value="1"/>
</dbReference>
<reference evidence="6" key="1">
    <citation type="submission" date="2015-01" db="EMBL/GenBank/DDBJ databases">
        <authorList>
            <person name="Aksoy S."/>
            <person name="Warren W."/>
            <person name="Wilson R.K."/>
        </authorList>
    </citation>
    <scope>NUCLEOTIDE SEQUENCE [LARGE SCALE GENOMIC DNA]</scope>
    <source>
        <strain evidence="6">IAEA</strain>
    </source>
</reference>
<dbReference type="PANTHER" id="PTHR22767:SF3">
    <property type="entry name" value="N-ALPHA-ACETYLTRANSFERASE 25, NATB AUXILIARY SUBUNIT"/>
    <property type="match status" value="1"/>
</dbReference>
<feature type="region of interest" description="Disordered" evidence="4">
    <location>
        <begin position="712"/>
        <end position="741"/>
    </location>
</feature>
<keyword evidence="6" id="KW-1185">Reference proteome</keyword>
<evidence type="ECO:0000313" key="6">
    <source>
        <dbReference type="Proteomes" id="UP000092460"/>
    </source>
</evidence>
<accession>A0A1B0BNK7</accession>
<evidence type="ECO:0000313" key="5">
    <source>
        <dbReference type="EnsemblMetazoa" id="GPPI035688-PA"/>
    </source>
</evidence>
<dbReference type="Proteomes" id="UP000092460">
    <property type="component" value="Unassembled WGS sequence"/>
</dbReference>
<sequence>MSQHVQDPAVFERRLRPIYDNLEVGNNRKALQETEKLLKKHPNLLCIKALKGLALLRLGRYEESDGFLQAVANEKPADDATLQVLSFCYKELEQLDKIVELYNHAVKQQPANEELLAHLFISHVRLEDFKSQQSVALQLYKAHPKNAYYFWAVMSVVLQGTRGPECQNLTKRQIYLSLAQRMVDKMIQENKLESEQEVHLYLQILKLQNKSKEALDFLNSSICTKLYPGAPIYMKINLLKELKMWRDCNILLKELLNEEHDRWDFYQDYLTSCFELLKEQQVVDKKSDKSESEKNETALTILDECHEFLCQCICLHLIEEGEKKVRGPYLARLELYKRMCAHNLDAKHLLGDLSEMITEYFRLFGDKSCCTHDIALFLPTISMQERQELASKLLLESGISSTTLPQNKEQMQKHICALQISRICGSHLDLKLEHLLAFYTALKLHYEHGLSSFGKNLLTTDMGPSDSYALLAANVMYDISQQQQKSDRIFEALCLLQYVLRNSTSNFHVKLLSLKIYHMLGCHLGAQEMYDYLDIKQIQLDSMGYIHCNALALSGRFSMARSVFDATLKFFTNSYKERLDYLALTYRFCTFSKIEEFMNFKERLTNSLHYVATSVEAQLCDLVILYGNVQQNLTSYAVMSIDPAEDHTCWHKLSDNRDLDALTRWDPVHLVALETEREDSFQQEVEILRIRLLLLRLIASFVDLFLPSLSPKSRSKSGELASNQASNAAHTNNEGSNSTPCGNKDTELIEFLSKEWLELFNRLRNENLKPLPNRFLVNLLPTRLHLLLEMPYEKFFSDLAQLVMQFYVGASNLSLQCKLQCDNVVQPVNFCGNIIAASDESFEDGLWRRREWQSKIAASLEILSLYAFILTALYEKLQTSSKIKPKKKSNSETELVISEKERCQMLIELMRLLKREFQRCDKLINDWKTPALPRDLNSFMADMSLKPEVEATLIGDVASVFKESHELMVTELRNLIKDKIRMISK</sequence>
<dbReference type="EMBL" id="JXJN01017451">
    <property type="status" value="NOT_ANNOTATED_CDS"/>
    <property type="molecule type" value="Genomic_DNA"/>
</dbReference>
<dbReference type="InterPro" id="IPR011990">
    <property type="entry name" value="TPR-like_helical_dom_sf"/>
</dbReference>
<keyword evidence="2" id="KW-0802">TPR repeat</keyword>
<evidence type="ECO:0000256" key="2">
    <source>
        <dbReference type="ARBA" id="ARBA00022803"/>
    </source>
</evidence>
<evidence type="ECO:0000256" key="1">
    <source>
        <dbReference type="ARBA" id="ARBA00006298"/>
    </source>
</evidence>
<feature type="compositionally biased region" description="Polar residues" evidence="4">
    <location>
        <begin position="720"/>
        <end position="741"/>
    </location>
</feature>
<evidence type="ECO:0000256" key="3">
    <source>
        <dbReference type="ARBA" id="ARBA00029872"/>
    </source>
</evidence>
<dbReference type="InterPro" id="IPR019183">
    <property type="entry name" value="NAA25_NatB_aux_su"/>
</dbReference>
<dbReference type="EMBL" id="JXJN01017452">
    <property type="status" value="NOT_ANNOTATED_CDS"/>
    <property type="molecule type" value="Genomic_DNA"/>
</dbReference>
<comment type="similarity">
    <text evidence="1">Belongs to the MDM20/NAA25 family.</text>
</comment>
<name>A0A1B0BNK7_9MUSC</name>